<evidence type="ECO:0000259" key="14">
    <source>
        <dbReference type="PROSITE" id="PS51030"/>
    </source>
</evidence>
<sequence>MEWLQQLPSPEHLEQVNGETRITLGANRTGALPLCGPNSPQTLDTAADIIWTAQEVEAVGSDFGDLLGVVEGSGAERSRSPISMVSRNGTGSQQNGGEEERLEKVKTSHSRQDSPAAATNYTDLSRTSSASLSEQLCLGRDEATGPGINVECRICGDKASGFHYGVHACEGCKGFFRRTLRLRLEYERCERACIILKKNRNKCQYCRFQKCLALGMSHDAIRYGRMPEAEKKLMAGLLAEELDTQHSGGLDLNTLTKQVYQAYLQNLIMTKKKARSILTGKTSCTSTFVIHDVDTLWQAESGLVWDQLVPGAPLTKEIGVHVFYRCQCTTVETVQELTKFAKSIPGFVDLFLNDQVTLLKYGVHEAIFAMLPSLMNKDGLLVANGKGFVTREFLRSLRKPFSEIMEPKFEFAVKFNALELDDSDLALFVAAIILCGDRPGLMNVKQVEQSQDGILQALDQHLQANHQDSLYLFPKLLNKMADLRQLVTENTLLVQKIKKTESETSLHPLLQEIYKDMY</sequence>
<feature type="compositionally biased region" description="Polar residues" evidence="13">
    <location>
        <begin position="80"/>
        <end position="96"/>
    </location>
</feature>
<evidence type="ECO:0000256" key="5">
    <source>
        <dbReference type="ARBA" id="ARBA00022833"/>
    </source>
</evidence>
<dbReference type="Pfam" id="PF00104">
    <property type="entry name" value="Hormone_recep"/>
    <property type="match status" value="1"/>
</dbReference>
<dbReference type="PRINTS" id="PR01290">
    <property type="entry name" value="PROXISOMPABR"/>
</dbReference>
<dbReference type="GO" id="GO:0000978">
    <property type="term" value="F:RNA polymerase II cis-regulatory region sequence-specific DNA binding"/>
    <property type="evidence" value="ECO:0007669"/>
    <property type="project" value="TreeGrafter"/>
</dbReference>
<evidence type="ECO:0000256" key="2">
    <source>
        <dbReference type="ARBA" id="ARBA00008092"/>
    </source>
</evidence>
<feature type="compositionally biased region" description="Basic and acidic residues" evidence="13">
    <location>
        <begin position="98"/>
        <end position="112"/>
    </location>
</feature>
<dbReference type="InterPro" id="IPR013088">
    <property type="entry name" value="Znf_NHR/GATA"/>
</dbReference>
<evidence type="ECO:0000313" key="17">
    <source>
        <dbReference type="Proteomes" id="UP001356427"/>
    </source>
</evidence>
<dbReference type="PRINTS" id="PR00047">
    <property type="entry name" value="STROIDFINGER"/>
</dbReference>
<organism evidence="16 17">
    <name type="scientific">Coregonus suidteri</name>
    <dbReference type="NCBI Taxonomy" id="861788"/>
    <lineage>
        <taxon>Eukaryota</taxon>
        <taxon>Metazoa</taxon>
        <taxon>Chordata</taxon>
        <taxon>Craniata</taxon>
        <taxon>Vertebrata</taxon>
        <taxon>Euteleostomi</taxon>
        <taxon>Actinopterygii</taxon>
        <taxon>Neopterygii</taxon>
        <taxon>Teleostei</taxon>
        <taxon>Protacanthopterygii</taxon>
        <taxon>Salmoniformes</taxon>
        <taxon>Salmonidae</taxon>
        <taxon>Coregoninae</taxon>
        <taxon>Coregonus</taxon>
    </lineage>
</organism>
<proteinExistence type="inferred from homology"/>
<evidence type="ECO:0000259" key="15">
    <source>
        <dbReference type="PROSITE" id="PS51843"/>
    </source>
</evidence>
<dbReference type="InterPro" id="IPR003075">
    <property type="entry name" value="1Cnucl_rcpt_B"/>
</dbReference>
<evidence type="ECO:0000256" key="10">
    <source>
        <dbReference type="ARBA" id="ARBA00023170"/>
    </source>
</evidence>
<dbReference type="InterPro" id="IPR003074">
    <property type="entry name" value="1Cnucl_rcpt"/>
</dbReference>
<dbReference type="SUPFAM" id="SSF48508">
    <property type="entry name" value="Nuclear receptor ligand-binding domain"/>
    <property type="match status" value="1"/>
</dbReference>
<dbReference type="FunFam" id="3.30.50.10:FF:000010">
    <property type="entry name" value="Peroxisome proliferator-activated receptor gamma"/>
    <property type="match status" value="1"/>
</dbReference>
<dbReference type="GO" id="GO:0006631">
    <property type="term" value="P:fatty acid metabolic process"/>
    <property type="evidence" value="ECO:0007669"/>
    <property type="project" value="TreeGrafter"/>
</dbReference>
<dbReference type="Proteomes" id="UP001356427">
    <property type="component" value="Unassembled WGS sequence"/>
</dbReference>
<keyword evidence="7 12" id="KW-0238">DNA-binding</keyword>
<feature type="domain" description="Nuclear receptor" evidence="14">
    <location>
        <begin position="149"/>
        <end position="223"/>
    </location>
</feature>
<dbReference type="Pfam" id="PF00105">
    <property type="entry name" value="zf-C4"/>
    <property type="match status" value="1"/>
</dbReference>
<evidence type="ECO:0000256" key="13">
    <source>
        <dbReference type="SAM" id="MobiDB-lite"/>
    </source>
</evidence>
<dbReference type="GO" id="GO:0005634">
    <property type="term" value="C:nucleus"/>
    <property type="evidence" value="ECO:0007669"/>
    <property type="project" value="UniProtKB-SubCell"/>
</dbReference>
<dbReference type="CDD" id="cd06932">
    <property type="entry name" value="NR_LBD_PPAR"/>
    <property type="match status" value="1"/>
</dbReference>
<gene>
    <name evidence="16" type="ORF">J4Q44_G00217500</name>
</gene>
<keyword evidence="10 12" id="KW-0675">Receptor</keyword>
<keyword evidence="17" id="KW-1185">Reference proteome</keyword>
<feature type="compositionally biased region" description="Polar residues" evidence="13">
    <location>
        <begin position="117"/>
        <end position="126"/>
    </location>
</feature>
<comment type="caution">
    <text evidence="16">The sequence shown here is derived from an EMBL/GenBank/DDBJ whole genome shotgun (WGS) entry which is preliminary data.</text>
</comment>
<evidence type="ECO:0000313" key="16">
    <source>
        <dbReference type="EMBL" id="KAK6308479.1"/>
    </source>
</evidence>
<keyword evidence="5 12" id="KW-0862">Zinc</keyword>
<evidence type="ECO:0000256" key="4">
    <source>
        <dbReference type="ARBA" id="ARBA00022771"/>
    </source>
</evidence>
<dbReference type="GO" id="GO:0001227">
    <property type="term" value="F:DNA-binding transcription repressor activity, RNA polymerase II-specific"/>
    <property type="evidence" value="ECO:0007669"/>
    <property type="project" value="TreeGrafter"/>
</dbReference>
<evidence type="ECO:0000256" key="8">
    <source>
        <dbReference type="ARBA" id="ARBA00023159"/>
    </source>
</evidence>
<evidence type="ECO:0000256" key="1">
    <source>
        <dbReference type="ARBA" id="ARBA00004123"/>
    </source>
</evidence>
<dbReference type="InterPro" id="IPR050234">
    <property type="entry name" value="Nuclear_hormone_rcpt_NR1"/>
</dbReference>
<dbReference type="SUPFAM" id="SSF57716">
    <property type="entry name" value="Glucocorticoid receptor-like (DNA-binding domain)"/>
    <property type="match status" value="1"/>
</dbReference>
<dbReference type="PRINTS" id="PR01288">
    <property type="entry name" value="PROXISOMEPAR"/>
</dbReference>
<dbReference type="GO" id="GO:0045923">
    <property type="term" value="P:positive regulation of fatty acid metabolic process"/>
    <property type="evidence" value="ECO:0007669"/>
    <property type="project" value="TreeGrafter"/>
</dbReference>
<evidence type="ECO:0000256" key="11">
    <source>
        <dbReference type="ARBA" id="ARBA00023242"/>
    </source>
</evidence>
<dbReference type="InterPro" id="IPR000536">
    <property type="entry name" value="Nucl_hrmn_rcpt_lig-bd"/>
</dbReference>
<dbReference type="CDD" id="cd06965">
    <property type="entry name" value="NR_DBD_Ppar"/>
    <property type="match status" value="1"/>
</dbReference>
<dbReference type="EMBL" id="JAGTTL010000019">
    <property type="protein sequence ID" value="KAK6308479.1"/>
    <property type="molecule type" value="Genomic_DNA"/>
</dbReference>
<dbReference type="GO" id="GO:0004879">
    <property type="term" value="F:nuclear receptor activity"/>
    <property type="evidence" value="ECO:0007669"/>
    <property type="project" value="InterPro"/>
</dbReference>
<dbReference type="FunFam" id="1.10.565.10:FF:000013">
    <property type="entry name" value="Peroxisome proliferator-activated receptor delta"/>
    <property type="match status" value="1"/>
</dbReference>
<comment type="subcellular location">
    <subcellularLocation>
        <location evidence="1 12">Nucleus</location>
    </subcellularLocation>
</comment>
<evidence type="ECO:0000256" key="12">
    <source>
        <dbReference type="RuleBase" id="RU004334"/>
    </source>
</evidence>
<dbReference type="PRINTS" id="PR00398">
    <property type="entry name" value="STRDHORMONER"/>
</dbReference>
<keyword evidence="9 12" id="KW-0804">Transcription</keyword>
<dbReference type="PANTHER" id="PTHR24082">
    <property type="entry name" value="NUCLEAR HORMONE RECEPTOR"/>
    <property type="match status" value="1"/>
</dbReference>
<dbReference type="PROSITE" id="PS51030">
    <property type="entry name" value="NUCLEAR_REC_DBD_2"/>
    <property type="match status" value="1"/>
</dbReference>
<dbReference type="GO" id="GO:0050728">
    <property type="term" value="P:negative regulation of inflammatory response"/>
    <property type="evidence" value="ECO:0007669"/>
    <property type="project" value="TreeGrafter"/>
</dbReference>
<feature type="domain" description="NR LBD" evidence="15">
    <location>
        <begin position="288"/>
        <end position="516"/>
    </location>
</feature>
<dbReference type="InterPro" id="IPR035500">
    <property type="entry name" value="NHR-like_dom_sf"/>
</dbReference>
<dbReference type="InterPro" id="IPR001628">
    <property type="entry name" value="Znf_hrmn_rcpt"/>
</dbReference>
<comment type="similarity">
    <text evidence="2">Belongs to the nuclear hormone receptor family. NR1 subfamily.</text>
</comment>
<keyword evidence="4 12" id="KW-0863">Zinc-finger</keyword>
<accession>A0AAN8QJY6</accession>
<reference evidence="16 17" key="1">
    <citation type="submission" date="2021-04" db="EMBL/GenBank/DDBJ databases">
        <authorList>
            <person name="De Guttry C."/>
            <person name="Zahm M."/>
            <person name="Klopp C."/>
            <person name="Cabau C."/>
            <person name="Louis A."/>
            <person name="Berthelot C."/>
            <person name="Parey E."/>
            <person name="Roest Crollius H."/>
            <person name="Montfort J."/>
            <person name="Robinson-Rechavi M."/>
            <person name="Bucao C."/>
            <person name="Bouchez O."/>
            <person name="Gislard M."/>
            <person name="Lluch J."/>
            <person name="Milhes M."/>
            <person name="Lampietro C."/>
            <person name="Lopez Roques C."/>
            <person name="Donnadieu C."/>
            <person name="Braasch I."/>
            <person name="Desvignes T."/>
            <person name="Postlethwait J."/>
            <person name="Bobe J."/>
            <person name="Wedekind C."/>
            <person name="Guiguen Y."/>
        </authorList>
    </citation>
    <scope>NUCLEOTIDE SEQUENCE [LARGE SCALE GENOMIC DNA]</scope>
    <source>
        <strain evidence="16">Cs_M1</strain>
        <tissue evidence="16">Blood</tissue>
    </source>
</reference>
<dbReference type="Gene3D" id="3.30.50.10">
    <property type="entry name" value="Erythroid Transcription Factor GATA-1, subunit A"/>
    <property type="match status" value="1"/>
</dbReference>
<dbReference type="SMART" id="SM00399">
    <property type="entry name" value="ZnF_C4"/>
    <property type="match status" value="1"/>
</dbReference>
<name>A0AAN8QJY6_9TELE</name>
<evidence type="ECO:0000256" key="6">
    <source>
        <dbReference type="ARBA" id="ARBA00023015"/>
    </source>
</evidence>
<dbReference type="GO" id="GO:0009755">
    <property type="term" value="P:hormone-mediated signaling pathway"/>
    <property type="evidence" value="ECO:0007669"/>
    <property type="project" value="TreeGrafter"/>
</dbReference>
<dbReference type="AlphaFoldDB" id="A0AAN8QJY6"/>
<dbReference type="Gene3D" id="1.10.565.10">
    <property type="entry name" value="Retinoid X Receptor"/>
    <property type="match status" value="1"/>
</dbReference>
<dbReference type="GO" id="GO:0030154">
    <property type="term" value="P:cell differentiation"/>
    <property type="evidence" value="ECO:0007669"/>
    <property type="project" value="TreeGrafter"/>
</dbReference>
<dbReference type="SMART" id="SM00430">
    <property type="entry name" value="HOLI"/>
    <property type="match status" value="1"/>
</dbReference>
<dbReference type="PROSITE" id="PS51843">
    <property type="entry name" value="NR_LBD"/>
    <property type="match status" value="1"/>
</dbReference>
<dbReference type="GO" id="GO:0010887">
    <property type="term" value="P:negative regulation of cholesterol storage"/>
    <property type="evidence" value="ECO:0007669"/>
    <property type="project" value="TreeGrafter"/>
</dbReference>
<dbReference type="PANTHER" id="PTHR24082:SF15">
    <property type="entry name" value="PEROXISOME PROLIFERATOR-ACTIVATED RECEPTOR DELTA"/>
    <property type="match status" value="1"/>
</dbReference>
<keyword evidence="8" id="KW-0010">Activator</keyword>
<dbReference type="InterPro" id="IPR001723">
    <property type="entry name" value="Nuclear_hrmn_rcpt"/>
</dbReference>
<dbReference type="GO" id="GO:0045944">
    <property type="term" value="P:positive regulation of transcription by RNA polymerase II"/>
    <property type="evidence" value="ECO:0007669"/>
    <property type="project" value="TreeGrafter"/>
</dbReference>
<keyword evidence="11 12" id="KW-0539">Nucleus</keyword>
<protein>
    <submittedName>
        <fullName evidence="16">Uncharacterized protein</fullName>
    </submittedName>
</protein>
<dbReference type="GO" id="GO:0008270">
    <property type="term" value="F:zinc ion binding"/>
    <property type="evidence" value="ECO:0007669"/>
    <property type="project" value="UniProtKB-KW"/>
</dbReference>
<evidence type="ECO:0000256" key="7">
    <source>
        <dbReference type="ARBA" id="ARBA00023125"/>
    </source>
</evidence>
<dbReference type="PROSITE" id="PS00031">
    <property type="entry name" value="NUCLEAR_REC_DBD_1"/>
    <property type="match status" value="1"/>
</dbReference>
<keyword evidence="3 12" id="KW-0479">Metal-binding</keyword>
<evidence type="ECO:0000256" key="3">
    <source>
        <dbReference type="ARBA" id="ARBA00022723"/>
    </source>
</evidence>
<evidence type="ECO:0000256" key="9">
    <source>
        <dbReference type="ARBA" id="ARBA00023163"/>
    </source>
</evidence>
<keyword evidence="6 12" id="KW-0805">Transcription regulation</keyword>
<feature type="region of interest" description="Disordered" evidence="13">
    <location>
        <begin position="74"/>
        <end position="126"/>
    </location>
</feature>